<evidence type="ECO:0000256" key="1">
    <source>
        <dbReference type="SAM" id="SignalP"/>
    </source>
</evidence>
<evidence type="ECO:0000313" key="3">
    <source>
        <dbReference type="Proteomes" id="UP000185192"/>
    </source>
</evidence>
<dbReference type="RefSeq" id="WP_074203958.1">
    <property type="nucleotide sequence ID" value="NZ_FSQW01000001.1"/>
</dbReference>
<dbReference type="InterPro" id="IPR030972">
    <property type="entry name" value="UrcA_uranyl"/>
</dbReference>
<feature type="signal peptide" evidence="1">
    <location>
        <begin position="1"/>
        <end position="29"/>
    </location>
</feature>
<keyword evidence="1" id="KW-0732">Signal</keyword>
<dbReference type="AlphaFoldDB" id="A0A1N6CTJ6"/>
<protein>
    <submittedName>
        <fullName evidence="2">UrcA family protein</fullName>
    </submittedName>
</protein>
<reference evidence="3" key="1">
    <citation type="submission" date="2016-11" db="EMBL/GenBank/DDBJ databases">
        <authorList>
            <person name="Varghese N."/>
            <person name="Submissions S."/>
        </authorList>
    </citation>
    <scope>NUCLEOTIDE SEQUENCE [LARGE SCALE GENOMIC DNA]</scope>
    <source>
        <strain evidence="3">DSM 22363</strain>
    </source>
</reference>
<accession>A0A1N6CTJ6</accession>
<feature type="chain" id="PRO_5013314727" evidence="1">
    <location>
        <begin position="30"/>
        <end position="117"/>
    </location>
</feature>
<dbReference type="EMBL" id="FSQW01000001">
    <property type="protein sequence ID" value="SIN61833.1"/>
    <property type="molecule type" value="Genomic_DNA"/>
</dbReference>
<proteinExistence type="predicted"/>
<name>A0A1N6CTJ6_9SPHN</name>
<dbReference type="NCBIfam" id="TIGR04433">
    <property type="entry name" value="UrcA_uranyl"/>
    <property type="match status" value="1"/>
</dbReference>
<keyword evidence="3" id="KW-1185">Reference proteome</keyword>
<gene>
    <name evidence="2" type="ORF">SAMN02745824_0963</name>
</gene>
<evidence type="ECO:0000313" key="2">
    <source>
        <dbReference type="EMBL" id="SIN61833.1"/>
    </source>
</evidence>
<dbReference type="Proteomes" id="UP000185192">
    <property type="component" value="Unassembled WGS sequence"/>
</dbReference>
<dbReference type="OrthoDB" id="7596673at2"/>
<organism evidence="2 3">
    <name type="scientific">Parasphingorhabdus marina DSM 22363</name>
    <dbReference type="NCBI Taxonomy" id="1123272"/>
    <lineage>
        <taxon>Bacteria</taxon>
        <taxon>Pseudomonadati</taxon>
        <taxon>Pseudomonadota</taxon>
        <taxon>Alphaproteobacteria</taxon>
        <taxon>Sphingomonadales</taxon>
        <taxon>Sphingomonadaceae</taxon>
        <taxon>Parasphingorhabdus</taxon>
    </lineage>
</organism>
<sequence>MLKAVFTKGLVAAAAVAVTATGLSATANAQEKIVRTAIVHYDDLDLASAAGQQTLEGRLKGAVRKVCGSYQRGQLAEILDHQNCMAEAKASATRAKVTIMAAAASGEPVETAMVISR</sequence>